<evidence type="ECO:0000313" key="2">
    <source>
        <dbReference type="EMBL" id="RUT28235.1"/>
    </source>
</evidence>
<dbReference type="SUPFAM" id="SSF47413">
    <property type="entry name" value="lambda repressor-like DNA-binding domains"/>
    <property type="match status" value="1"/>
</dbReference>
<dbReference type="InterPro" id="IPR010982">
    <property type="entry name" value="Lambda_DNA-bd_dom_sf"/>
</dbReference>
<dbReference type="OrthoDB" id="7859023at2"/>
<sequence length="133" mass="14402">MAVKKFADTPLTQFLERRILELKPVKTQAEIAAAAGFTSPNMLAMIKLGDAKLPLDRVPALAKALDVDPARLLQLALEQAVGDTTARALLEVFGPIVTHNELGWIEAIRVASDHLDPPLTRRGRTAILGIFGK</sequence>
<dbReference type="EMBL" id="RZNJ01000009">
    <property type="protein sequence ID" value="RUT28235.1"/>
    <property type="molecule type" value="Genomic_DNA"/>
</dbReference>
<reference evidence="2 3" key="1">
    <citation type="journal article" date="2016" name="Int. J. Syst. Evol. Microbiol.">
        <title>Arsenicitalea aurantiaca gen. nov., sp. nov., a new member of the family Hyphomicrobiaceae, isolated from high-arsenic sediment.</title>
        <authorList>
            <person name="Mu Y."/>
            <person name="Zhou L."/>
            <person name="Zeng X.C."/>
            <person name="Liu L."/>
            <person name="Pan Y."/>
            <person name="Chen X."/>
            <person name="Wang J."/>
            <person name="Li S."/>
            <person name="Li W.J."/>
            <person name="Wang Y."/>
        </authorList>
    </citation>
    <scope>NUCLEOTIDE SEQUENCE [LARGE SCALE GENOMIC DNA]</scope>
    <source>
        <strain evidence="2 3">42-50</strain>
    </source>
</reference>
<evidence type="ECO:0000259" key="1">
    <source>
        <dbReference type="PROSITE" id="PS50943"/>
    </source>
</evidence>
<organism evidence="2 3">
    <name type="scientific">Arsenicitalea aurantiaca</name>
    <dbReference type="NCBI Taxonomy" id="1783274"/>
    <lineage>
        <taxon>Bacteria</taxon>
        <taxon>Pseudomonadati</taxon>
        <taxon>Pseudomonadota</taxon>
        <taxon>Alphaproteobacteria</taxon>
        <taxon>Hyphomicrobiales</taxon>
        <taxon>Devosiaceae</taxon>
        <taxon>Arsenicitalea</taxon>
    </lineage>
</organism>
<dbReference type="PROSITE" id="PS50943">
    <property type="entry name" value="HTH_CROC1"/>
    <property type="match status" value="1"/>
</dbReference>
<gene>
    <name evidence="2" type="ORF">EMQ25_17730</name>
</gene>
<comment type="caution">
    <text evidence="2">The sequence shown here is derived from an EMBL/GenBank/DDBJ whole genome shotgun (WGS) entry which is preliminary data.</text>
</comment>
<accession>A0A433X2B6</accession>
<proteinExistence type="predicted"/>
<dbReference type="GO" id="GO:0003677">
    <property type="term" value="F:DNA binding"/>
    <property type="evidence" value="ECO:0007669"/>
    <property type="project" value="InterPro"/>
</dbReference>
<feature type="domain" description="HTH cro/C1-type" evidence="1">
    <location>
        <begin position="27"/>
        <end position="72"/>
    </location>
</feature>
<name>A0A433X2B6_9HYPH</name>
<keyword evidence="3" id="KW-1185">Reference proteome</keyword>
<dbReference type="CDD" id="cd00093">
    <property type="entry name" value="HTH_XRE"/>
    <property type="match status" value="1"/>
</dbReference>
<dbReference type="InterPro" id="IPR001387">
    <property type="entry name" value="Cro/C1-type_HTH"/>
</dbReference>
<evidence type="ECO:0000313" key="3">
    <source>
        <dbReference type="Proteomes" id="UP000281547"/>
    </source>
</evidence>
<protein>
    <submittedName>
        <fullName evidence="2">XRE family transcriptional regulator</fullName>
    </submittedName>
</protein>
<dbReference type="AlphaFoldDB" id="A0A433X2B6"/>
<dbReference type="Gene3D" id="1.10.260.40">
    <property type="entry name" value="lambda repressor-like DNA-binding domains"/>
    <property type="match status" value="1"/>
</dbReference>
<dbReference type="Pfam" id="PF01381">
    <property type="entry name" value="HTH_3"/>
    <property type="match status" value="1"/>
</dbReference>
<dbReference type="Proteomes" id="UP000281547">
    <property type="component" value="Unassembled WGS sequence"/>
</dbReference>
<dbReference type="RefSeq" id="WP_127189947.1">
    <property type="nucleotide sequence ID" value="NZ_RZNJ01000009.1"/>
</dbReference>